<dbReference type="Proteomes" id="UP001055658">
    <property type="component" value="Chromosome"/>
</dbReference>
<dbReference type="InterPro" id="IPR057589">
    <property type="entry name" value="GT_PLOD"/>
</dbReference>
<accession>A0ABY4VK49</accession>
<gene>
    <name evidence="2" type="ORF">MJO52_03905</name>
</gene>
<dbReference type="EMBL" id="CP092418">
    <property type="protein sequence ID" value="USD22284.1"/>
    <property type="molecule type" value="Genomic_DNA"/>
</dbReference>
<dbReference type="Pfam" id="PF25342">
    <property type="entry name" value="GT_PLOD"/>
    <property type="match status" value="1"/>
</dbReference>
<name>A0ABY4VK49_9GAMM</name>
<dbReference type="CDD" id="cd22997">
    <property type="entry name" value="GT_LH"/>
    <property type="match status" value="1"/>
</dbReference>
<organism evidence="2 3">
    <name type="scientific">Microbulbifer variabilis</name>
    <dbReference type="NCBI Taxonomy" id="266805"/>
    <lineage>
        <taxon>Bacteria</taxon>
        <taxon>Pseudomonadati</taxon>
        <taxon>Pseudomonadota</taxon>
        <taxon>Gammaproteobacteria</taxon>
        <taxon>Cellvibrionales</taxon>
        <taxon>Microbulbiferaceae</taxon>
        <taxon>Microbulbifer</taxon>
    </lineage>
</organism>
<dbReference type="RefSeq" id="WP_252084644.1">
    <property type="nucleotide sequence ID" value="NZ_CP092418.1"/>
</dbReference>
<feature type="domain" description="PLOD1-3-like GT" evidence="1">
    <location>
        <begin position="2"/>
        <end position="181"/>
    </location>
</feature>
<sequence>MLHIATIATHSERMFPVLQESARRNGVSLTILGRDHPWKDFSSKMDILLPFFQTLPEEDIICYLDGFDSLILPSVRLLEKNFHSFGKDIIFSNDYRHDGVQGYFEKKFFPNEHVFSTGIFIGKNKALQNLFQAARGMYPNYCDDQKILRRYYAHHTCEQVDIDHEAKLFYNFDMADPSYNLLNQVDHIQGGKIYLLNGQSPSIISFPCSWFAIGIKKNLHILLENLGYDYYPEVNIKGTLNGLKYYIGTSIKESIKTLLK</sequence>
<evidence type="ECO:0000259" key="1">
    <source>
        <dbReference type="Pfam" id="PF25342"/>
    </source>
</evidence>
<protein>
    <recommendedName>
        <fullName evidence="1">PLOD1-3-like GT domain-containing protein</fullName>
    </recommendedName>
</protein>
<keyword evidence="3" id="KW-1185">Reference proteome</keyword>
<evidence type="ECO:0000313" key="2">
    <source>
        <dbReference type="EMBL" id="USD22284.1"/>
    </source>
</evidence>
<proteinExistence type="predicted"/>
<reference evidence="2" key="1">
    <citation type="submission" date="2022-02" db="EMBL/GenBank/DDBJ databases">
        <title>Coral-associated bacteria.</title>
        <authorList>
            <person name="Tang K."/>
            <person name="Wang X."/>
        </authorList>
    </citation>
    <scope>NUCLEOTIDE SEQUENCE</scope>
    <source>
        <strain evidence="2">SCSIO 43006</strain>
    </source>
</reference>
<evidence type="ECO:0000313" key="3">
    <source>
        <dbReference type="Proteomes" id="UP001055658"/>
    </source>
</evidence>